<feature type="transmembrane region" description="Helical" evidence="9">
    <location>
        <begin position="317"/>
        <end position="344"/>
    </location>
</feature>
<keyword evidence="2" id="KW-0813">Transport</keyword>
<feature type="transmembrane region" description="Helical" evidence="9">
    <location>
        <begin position="6"/>
        <end position="26"/>
    </location>
</feature>
<feature type="transmembrane region" description="Helical" evidence="9">
    <location>
        <begin position="195"/>
        <end position="221"/>
    </location>
</feature>
<dbReference type="Gene3D" id="6.10.140.1330">
    <property type="match status" value="1"/>
</dbReference>
<gene>
    <name evidence="11" type="ORF">SteCoe_33846</name>
</gene>
<evidence type="ECO:0000256" key="4">
    <source>
        <dbReference type="ARBA" id="ARBA00022989"/>
    </source>
</evidence>
<dbReference type="AlphaFoldDB" id="A0A1R2AVU5"/>
<dbReference type="Pfam" id="PF00999">
    <property type="entry name" value="Na_H_Exchanger"/>
    <property type="match status" value="1"/>
</dbReference>
<proteinExistence type="predicted"/>
<evidence type="ECO:0000256" key="9">
    <source>
        <dbReference type="SAM" id="Phobius"/>
    </source>
</evidence>
<feature type="transmembrane region" description="Helical" evidence="9">
    <location>
        <begin position="66"/>
        <end position="83"/>
    </location>
</feature>
<comment type="subcellular location">
    <subcellularLocation>
        <location evidence="1">Membrane</location>
        <topology evidence="1">Multi-pass membrane protein</topology>
    </subcellularLocation>
</comment>
<dbReference type="PRINTS" id="PR01084">
    <property type="entry name" value="NAHEXCHNGR"/>
</dbReference>
<reference evidence="11 12" key="1">
    <citation type="submission" date="2016-11" db="EMBL/GenBank/DDBJ databases">
        <title>The macronuclear genome of Stentor coeruleus: a giant cell with tiny introns.</title>
        <authorList>
            <person name="Slabodnick M."/>
            <person name="Ruby J.G."/>
            <person name="Reiff S.B."/>
            <person name="Swart E.C."/>
            <person name="Gosai S."/>
            <person name="Prabakaran S."/>
            <person name="Witkowska E."/>
            <person name="Larue G.E."/>
            <person name="Fisher S."/>
            <person name="Freeman R.M."/>
            <person name="Gunawardena J."/>
            <person name="Chu W."/>
            <person name="Stover N.A."/>
            <person name="Gregory B.D."/>
            <person name="Nowacki M."/>
            <person name="Derisi J."/>
            <person name="Roy S.W."/>
            <person name="Marshall W.F."/>
            <person name="Sood P."/>
        </authorList>
    </citation>
    <scope>NUCLEOTIDE SEQUENCE [LARGE SCALE GENOMIC DNA]</scope>
    <source>
        <strain evidence="11">WM001</strain>
    </source>
</reference>
<evidence type="ECO:0000313" key="12">
    <source>
        <dbReference type="Proteomes" id="UP000187209"/>
    </source>
</evidence>
<sequence length="494" mass="54339">MTGYLGVEVLLAVVTLILYIFFAQFLENSKCEVLHETSIAIIVGAAGGLAIFTIGGAEKIEFSTGIFFYFILPPIIFTAGYTLKSQHFFLNIGFILLYGVVGTFLSFITLGSLAYFFVEQGAASTTLSLKDCLLLASVLSATDTVAAITVIKETKYPRLHYILFGEGVLNDAVSIVLFRTVNSVSDEEGLNWLELIWGFLLTTVLSILIGLAVGLLASWIIKRFPNLSLHPERESAIIILFGYLSYTVSEILGLSGIMAIFFCGVILAHYAWHNLSRKSQEGTDLVFKVISQGAEAFTVTYLGMSVTTIAWEDWNLMFLACMFVAMILGRTASIFISSGIVYLLQCGQFGLDFKSISVAWFGGLIRGSVAFAMVLQIESSNYNTLVSTALGIALISTVGLSNMMTLFTRFVGLEQNSSEEIYFELMSVSAKDDPFYSKNLKKSGLGGFHRLWQKIDEGYLGPIFGAEEKNKSKNVWDKVWAEEDTEMSNQGSLK</sequence>
<feature type="transmembrane region" description="Helical" evidence="9">
    <location>
        <begin position="293"/>
        <end position="311"/>
    </location>
</feature>
<keyword evidence="6" id="KW-0406">Ion transport</keyword>
<evidence type="ECO:0000259" key="10">
    <source>
        <dbReference type="Pfam" id="PF00999"/>
    </source>
</evidence>
<keyword evidence="3 9" id="KW-0812">Transmembrane</keyword>
<keyword evidence="12" id="KW-1185">Reference proteome</keyword>
<evidence type="ECO:0000256" key="3">
    <source>
        <dbReference type="ARBA" id="ARBA00022692"/>
    </source>
</evidence>
<keyword evidence="8" id="KW-0739">Sodium transport</keyword>
<dbReference type="EMBL" id="MPUH01001299">
    <property type="protein sequence ID" value="OMJ68653.1"/>
    <property type="molecule type" value="Genomic_DNA"/>
</dbReference>
<feature type="transmembrane region" description="Helical" evidence="9">
    <location>
        <begin position="95"/>
        <end position="118"/>
    </location>
</feature>
<keyword evidence="7 9" id="KW-0472">Membrane</keyword>
<dbReference type="GO" id="GO:0051453">
    <property type="term" value="P:regulation of intracellular pH"/>
    <property type="evidence" value="ECO:0007669"/>
    <property type="project" value="TreeGrafter"/>
</dbReference>
<feature type="transmembrane region" description="Helical" evidence="9">
    <location>
        <begin position="133"/>
        <end position="151"/>
    </location>
</feature>
<evidence type="ECO:0000256" key="2">
    <source>
        <dbReference type="ARBA" id="ARBA00022448"/>
    </source>
</evidence>
<dbReference type="InterPro" id="IPR004709">
    <property type="entry name" value="NaH_exchanger"/>
</dbReference>
<dbReference type="InterPro" id="IPR006153">
    <property type="entry name" value="Cation/H_exchanger_TM"/>
</dbReference>
<keyword evidence="5" id="KW-0915">Sodium</keyword>
<feature type="transmembrane region" description="Helical" evidence="9">
    <location>
        <begin position="33"/>
        <end position="54"/>
    </location>
</feature>
<dbReference type="Proteomes" id="UP000187209">
    <property type="component" value="Unassembled WGS sequence"/>
</dbReference>
<dbReference type="InterPro" id="IPR018422">
    <property type="entry name" value="Cation/H_exchanger_CPA1"/>
</dbReference>
<evidence type="ECO:0000313" key="11">
    <source>
        <dbReference type="EMBL" id="OMJ68653.1"/>
    </source>
</evidence>
<dbReference type="GO" id="GO:0015386">
    <property type="term" value="F:potassium:proton antiporter activity"/>
    <property type="evidence" value="ECO:0007669"/>
    <property type="project" value="TreeGrafter"/>
</dbReference>
<keyword evidence="4 9" id="KW-1133">Transmembrane helix</keyword>
<feature type="transmembrane region" description="Helical" evidence="9">
    <location>
        <begin position="356"/>
        <end position="377"/>
    </location>
</feature>
<evidence type="ECO:0000256" key="5">
    <source>
        <dbReference type="ARBA" id="ARBA00023053"/>
    </source>
</evidence>
<evidence type="ECO:0000256" key="6">
    <source>
        <dbReference type="ARBA" id="ARBA00023065"/>
    </source>
</evidence>
<evidence type="ECO:0000256" key="8">
    <source>
        <dbReference type="ARBA" id="ARBA00023201"/>
    </source>
</evidence>
<dbReference type="GO" id="GO:0005886">
    <property type="term" value="C:plasma membrane"/>
    <property type="evidence" value="ECO:0007669"/>
    <property type="project" value="TreeGrafter"/>
</dbReference>
<dbReference type="OrthoDB" id="196264at2759"/>
<accession>A0A1R2AVU5</accession>
<comment type="caution">
    <text evidence="11">The sequence shown here is derived from an EMBL/GenBank/DDBJ whole genome shotgun (WGS) entry which is preliminary data.</text>
</comment>
<evidence type="ECO:0000256" key="7">
    <source>
        <dbReference type="ARBA" id="ARBA00023136"/>
    </source>
</evidence>
<feature type="transmembrane region" description="Helical" evidence="9">
    <location>
        <begin position="251"/>
        <end position="272"/>
    </location>
</feature>
<dbReference type="PANTHER" id="PTHR10110:SF187">
    <property type="entry name" value="SODIUM_HYDROGEN EXCHANGER"/>
    <property type="match status" value="1"/>
</dbReference>
<evidence type="ECO:0000256" key="1">
    <source>
        <dbReference type="ARBA" id="ARBA00004141"/>
    </source>
</evidence>
<protein>
    <recommendedName>
        <fullName evidence="10">Cation/H+ exchanger transmembrane domain-containing protein</fullName>
    </recommendedName>
</protein>
<organism evidence="11 12">
    <name type="scientific">Stentor coeruleus</name>
    <dbReference type="NCBI Taxonomy" id="5963"/>
    <lineage>
        <taxon>Eukaryota</taxon>
        <taxon>Sar</taxon>
        <taxon>Alveolata</taxon>
        <taxon>Ciliophora</taxon>
        <taxon>Postciliodesmatophora</taxon>
        <taxon>Heterotrichea</taxon>
        <taxon>Heterotrichida</taxon>
        <taxon>Stentoridae</taxon>
        <taxon>Stentor</taxon>
    </lineage>
</organism>
<feature type="transmembrane region" description="Helical" evidence="9">
    <location>
        <begin position="389"/>
        <end position="407"/>
    </location>
</feature>
<feature type="domain" description="Cation/H+ exchanger transmembrane" evidence="10">
    <location>
        <begin position="15"/>
        <end position="401"/>
    </location>
</feature>
<dbReference type="PANTHER" id="PTHR10110">
    <property type="entry name" value="SODIUM/HYDROGEN EXCHANGER"/>
    <property type="match status" value="1"/>
</dbReference>
<name>A0A1R2AVU5_9CILI</name>
<dbReference type="GO" id="GO:0015385">
    <property type="term" value="F:sodium:proton antiporter activity"/>
    <property type="evidence" value="ECO:0007669"/>
    <property type="project" value="InterPro"/>
</dbReference>
<dbReference type="GO" id="GO:0098719">
    <property type="term" value="P:sodium ion import across plasma membrane"/>
    <property type="evidence" value="ECO:0007669"/>
    <property type="project" value="TreeGrafter"/>
</dbReference>